<evidence type="ECO:0000259" key="2">
    <source>
        <dbReference type="Pfam" id="PF00561"/>
    </source>
</evidence>
<dbReference type="InterPro" id="IPR000639">
    <property type="entry name" value="Epox_hydrolase-like"/>
</dbReference>
<comment type="caution">
    <text evidence="3">The sequence shown here is derived from an EMBL/GenBank/DDBJ whole genome shotgun (WGS) entry which is preliminary data.</text>
</comment>
<dbReference type="InterPro" id="IPR000073">
    <property type="entry name" value="AB_hydrolase_1"/>
</dbReference>
<organism evidence="3 4">
    <name type="scientific">SAR86 cluster bacterium</name>
    <dbReference type="NCBI Taxonomy" id="2030880"/>
    <lineage>
        <taxon>Bacteria</taxon>
        <taxon>Pseudomonadati</taxon>
        <taxon>Pseudomonadota</taxon>
        <taxon>Gammaproteobacteria</taxon>
        <taxon>SAR86 cluster</taxon>
    </lineage>
</organism>
<evidence type="ECO:0000256" key="1">
    <source>
        <dbReference type="ARBA" id="ARBA00022801"/>
    </source>
</evidence>
<gene>
    <name evidence="3" type="ORF">COA96_03745</name>
</gene>
<keyword evidence="1 3" id="KW-0378">Hydrolase</keyword>
<dbReference type="Proteomes" id="UP000218327">
    <property type="component" value="Unassembled WGS sequence"/>
</dbReference>
<dbReference type="InterPro" id="IPR029058">
    <property type="entry name" value="AB_hydrolase_fold"/>
</dbReference>
<accession>A0A2A5B6Z8</accession>
<reference evidence="4" key="1">
    <citation type="submission" date="2017-08" db="EMBL/GenBank/DDBJ databases">
        <title>A dynamic microbial community with high functional redundancy inhabits the cold, oxic subseafloor aquifer.</title>
        <authorList>
            <person name="Tully B.J."/>
            <person name="Wheat C.G."/>
            <person name="Glazer B.T."/>
            <person name="Huber J.A."/>
        </authorList>
    </citation>
    <scope>NUCLEOTIDE SEQUENCE [LARGE SCALE GENOMIC DNA]</scope>
</reference>
<dbReference type="SUPFAM" id="SSF53474">
    <property type="entry name" value="alpha/beta-Hydrolases"/>
    <property type="match status" value="1"/>
</dbReference>
<dbReference type="EMBL" id="NVVJ01000007">
    <property type="protein sequence ID" value="PCJ27309.1"/>
    <property type="molecule type" value="Genomic_DNA"/>
</dbReference>
<dbReference type="PRINTS" id="PR00412">
    <property type="entry name" value="EPOXHYDRLASE"/>
</dbReference>
<dbReference type="PANTHER" id="PTHR43329">
    <property type="entry name" value="EPOXIDE HYDROLASE"/>
    <property type="match status" value="1"/>
</dbReference>
<name>A0A2A5B6Z8_9GAMM</name>
<protein>
    <submittedName>
        <fullName evidence="3">Alpha/beta hydrolase</fullName>
    </submittedName>
</protein>
<proteinExistence type="predicted"/>
<dbReference type="Gene3D" id="3.40.50.1820">
    <property type="entry name" value="alpha/beta hydrolase"/>
    <property type="match status" value="1"/>
</dbReference>
<sequence length="316" mass="35147">MQLATRINHIIFRHMALIALFIFSVGASADILDEVEHGYADNNGVKIHYATVGEGPLVIMVHGFPDYWYSWRHQMEGLKDSFKVVAIDQRAYNLSDKPEGEENYSMRYLISDIAAVIHSLGEEKATIVGHDWGGVVSWQFAFALPQMVENLVILNLPHPNGMARELANNQEQQQNSGYARAFIAGKSTDPDIFFGGPMNPQSLSGWVSDPAAREHYIEAFGRSSFDGMLAYYKQNYPRGGDSNAPAPPAAPQLTMPVLIFHGLKDTALHSDGLNNTWDWIDADTTIVTAPNASHFVQQDAAELVTSTLKWWLLARQ</sequence>
<dbReference type="GO" id="GO:0016787">
    <property type="term" value="F:hydrolase activity"/>
    <property type="evidence" value="ECO:0007669"/>
    <property type="project" value="UniProtKB-KW"/>
</dbReference>
<feature type="domain" description="AB hydrolase-1" evidence="2">
    <location>
        <begin position="56"/>
        <end position="297"/>
    </location>
</feature>
<evidence type="ECO:0000313" key="4">
    <source>
        <dbReference type="Proteomes" id="UP000218327"/>
    </source>
</evidence>
<dbReference type="AlphaFoldDB" id="A0A2A5B6Z8"/>
<dbReference type="PRINTS" id="PR00111">
    <property type="entry name" value="ABHYDROLASE"/>
</dbReference>
<evidence type="ECO:0000313" key="3">
    <source>
        <dbReference type="EMBL" id="PCJ27309.1"/>
    </source>
</evidence>
<dbReference type="Pfam" id="PF00561">
    <property type="entry name" value="Abhydrolase_1"/>
    <property type="match status" value="1"/>
</dbReference>